<dbReference type="STRING" id="1219043.SCH01S_45_00140"/>
<dbReference type="AlphaFoldDB" id="A0A0E9MRW8"/>
<evidence type="ECO:0000256" key="1">
    <source>
        <dbReference type="SAM" id="SignalP"/>
    </source>
</evidence>
<accession>A0A0E9MRW8</accession>
<feature type="domain" description="Ice-binding protein C-terminal" evidence="2">
    <location>
        <begin position="534"/>
        <end position="557"/>
    </location>
</feature>
<organism evidence="3 4">
    <name type="scientific">Sphingomonas changbaiensis NBRC 104936</name>
    <dbReference type="NCBI Taxonomy" id="1219043"/>
    <lineage>
        <taxon>Bacteria</taxon>
        <taxon>Pseudomonadati</taxon>
        <taxon>Pseudomonadota</taxon>
        <taxon>Alphaproteobacteria</taxon>
        <taxon>Sphingomonadales</taxon>
        <taxon>Sphingomonadaceae</taxon>
        <taxon>Sphingomonas</taxon>
    </lineage>
</organism>
<evidence type="ECO:0000313" key="4">
    <source>
        <dbReference type="Proteomes" id="UP000033202"/>
    </source>
</evidence>
<dbReference type="EMBL" id="BBWU01000045">
    <property type="protein sequence ID" value="GAO40171.1"/>
    <property type="molecule type" value="Genomic_DNA"/>
</dbReference>
<dbReference type="Proteomes" id="UP000033202">
    <property type="component" value="Unassembled WGS sequence"/>
</dbReference>
<sequence>MSKMGVTALSAAAVALLCGTAASAQEIKHAWWATKGVQGPTIQIPGDLTDSGTRLSPQLNAPGSAVFIGFEGSTQFDNATLARNFIPPDTMGTVGGSQYVVTTNGSYSVYDKATGNRLGIMSDTAFWAGAGQTGANGDTRIMYNADAHRYIMVAFGANTKDLQIAVSDTDNALGGWKSTKFEGYAGFGFGATADYPTLALDKNAVYIGTNNFAKASATGSNSFRGTTLNVIPLDSLFNATGPTTANMKQFTTTLASGEDRGYAIQGVNSSSAGSTGKVVSTSLYYYNTMTYDVTGLSSTDATGSSRSAVTYFNESGFVNAGPGRQPTDIAANGRIIDTLDERVSSSVYESNGKIYSLYTVDPATFDAQGNVLTTTDHAHVRILVTDAATNATIDEINIGDSSHDYYQGSLAVNANGEVVIGYNRSGSGTDGKIAFMGRVFRTDGNGHLYQASGELMLKESLTNDYHNGSLYGQAAAGRQRWGDYSQVSLDPNDPTKFWLIGEFAREYNLTQFGHPGGTGGSRWSTWIAGIDTTAVPEPATWAMMIAGFGMVGFAMRRSQNVKLSFA</sequence>
<keyword evidence="1" id="KW-0732">Signal</keyword>
<feature type="signal peptide" evidence="1">
    <location>
        <begin position="1"/>
        <end position="24"/>
    </location>
</feature>
<name>A0A0E9MRW8_9SPHN</name>
<dbReference type="NCBIfam" id="NF035944">
    <property type="entry name" value="PEPxxWA-CTERM"/>
    <property type="match status" value="1"/>
</dbReference>
<proteinExistence type="predicted"/>
<comment type="caution">
    <text evidence="3">The sequence shown here is derived from an EMBL/GenBank/DDBJ whole genome shotgun (WGS) entry which is preliminary data.</text>
</comment>
<reference evidence="3 4" key="1">
    <citation type="submission" date="2015-04" db="EMBL/GenBank/DDBJ databases">
        <title>Whole genome shotgun sequence of Sphingomonas changbaiensis NBRC 104936.</title>
        <authorList>
            <person name="Katano-Makiyama Y."/>
            <person name="Hosoyama A."/>
            <person name="Hashimoto M."/>
            <person name="Noguchi M."/>
            <person name="Tsuchikane K."/>
            <person name="Ohji S."/>
            <person name="Yamazoe A."/>
            <person name="Ichikawa N."/>
            <person name="Kimura A."/>
            <person name="Fujita N."/>
        </authorList>
    </citation>
    <scope>NUCLEOTIDE SEQUENCE [LARGE SCALE GENOMIC DNA]</scope>
    <source>
        <strain evidence="3 4">NBRC 104936</strain>
    </source>
</reference>
<protein>
    <recommendedName>
        <fullName evidence="2">Ice-binding protein C-terminal domain-containing protein</fullName>
    </recommendedName>
</protein>
<feature type="chain" id="PRO_5002429360" description="Ice-binding protein C-terminal domain-containing protein" evidence="1">
    <location>
        <begin position="25"/>
        <end position="566"/>
    </location>
</feature>
<gene>
    <name evidence="3" type="ORF">SCH01S_45_00140</name>
</gene>
<evidence type="ECO:0000259" key="2">
    <source>
        <dbReference type="Pfam" id="PF07589"/>
    </source>
</evidence>
<dbReference type="Pfam" id="PF07589">
    <property type="entry name" value="PEP-CTERM"/>
    <property type="match status" value="1"/>
</dbReference>
<keyword evidence="4" id="KW-1185">Reference proteome</keyword>
<dbReference type="NCBIfam" id="TIGR02595">
    <property type="entry name" value="PEP_CTERM"/>
    <property type="match status" value="1"/>
</dbReference>
<evidence type="ECO:0000313" key="3">
    <source>
        <dbReference type="EMBL" id="GAO40171.1"/>
    </source>
</evidence>
<dbReference type="InterPro" id="IPR013424">
    <property type="entry name" value="Ice-binding_C"/>
</dbReference>